<keyword evidence="2" id="KW-1185">Reference proteome</keyword>
<accession>A0ABP0IZG8</accession>
<dbReference type="Proteomes" id="UP001642484">
    <property type="component" value="Unassembled WGS sequence"/>
</dbReference>
<gene>
    <name evidence="1" type="ORF">CCMP2556_LOCUS8869</name>
</gene>
<protein>
    <submittedName>
        <fullName evidence="1">Uncharacterized protein</fullName>
    </submittedName>
</protein>
<name>A0ABP0IZG8_9DINO</name>
<dbReference type="EMBL" id="CAXAMN010004061">
    <property type="protein sequence ID" value="CAK9007499.1"/>
    <property type="molecule type" value="Genomic_DNA"/>
</dbReference>
<comment type="caution">
    <text evidence="1">The sequence shown here is derived from an EMBL/GenBank/DDBJ whole genome shotgun (WGS) entry which is preliminary data.</text>
</comment>
<organism evidence="1 2">
    <name type="scientific">Durusdinium trenchii</name>
    <dbReference type="NCBI Taxonomy" id="1381693"/>
    <lineage>
        <taxon>Eukaryota</taxon>
        <taxon>Sar</taxon>
        <taxon>Alveolata</taxon>
        <taxon>Dinophyceae</taxon>
        <taxon>Suessiales</taxon>
        <taxon>Symbiodiniaceae</taxon>
        <taxon>Durusdinium</taxon>
    </lineage>
</organism>
<sequence>MSSVQRYRSLPTTLKTEALALELANATAKSFSLACPSPGEAASVPRLGHEAHFYSIFRPDGFQQMDRDFDFPSGPGELSKSWKSGLTKFNMWIGQVQLRGLDSAILQAPLHS</sequence>
<proteinExistence type="predicted"/>
<evidence type="ECO:0000313" key="2">
    <source>
        <dbReference type="Proteomes" id="UP001642484"/>
    </source>
</evidence>
<evidence type="ECO:0000313" key="1">
    <source>
        <dbReference type="EMBL" id="CAK9007499.1"/>
    </source>
</evidence>
<reference evidence="1 2" key="1">
    <citation type="submission" date="2024-02" db="EMBL/GenBank/DDBJ databases">
        <authorList>
            <person name="Chen Y."/>
            <person name="Shah S."/>
            <person name="Dougan E. K."/>
            <person name="Thang M."/>
            <person name="Chan C."/>
        </authorList>
    </citation>
    <scope>NUCLEOTIDE SEQUENCE [LARGE SCALE GENOMIC DNA]</scope>
</reference>